<keyword evidence="2" id="KW-0677">Repeat</keyword>
<dbReference type="InterPro" id="IPR000571">
    <property type="entry name" value="Znf_CCCH"/>
</dbReference>
<protein>
    <recommendedName>
        <fullName evidence="7">C3H1-type domain-containing protein</fullName>
    </recommendedName>
</protein>
<dbReference type="OrthoDB" id="410307at2759"/>
<sequence>MPSSCTKRKQQGKGASSGAFPRIRDSTGSFLLPPPELSLKPGLLEPPPSSPDVLLSLIPLSTERSNSRQPSQWVKDRLFKTKVCRYFIKGRCKYGEKCTYAHSADEVQARPDLHKTRTCYKINCTNKSCPFAHSIYELRDPIVGSELIPHQASLHGQGNGNPHSMTFDQTMPGELITAAAAEESSTSQATFGLASILAPTTLFWCESQDAPFAT</sequence>
<accession>A0A7J6PBI9</accession>
<gene>
    <name evidence="8" type="ORF">FOZ60_010691</name>
</gene>
<keyword evidence="4 5" id="KW-0862">Zinc</keyword>
<evidence type="ECO:0000313" key="8">
    <source>
        <dbReference type="EMBL" id="KAF4693509.1"/>
    </source>
</evidence>
<evidence type="ECO:0000256" key="4">
    <source>
        <dbReference type="ARBA" id="ARBA00022833"/>
    </source>
</evidence>
<organism evidence="8 9">
    <name type="scientific">Perkinsus olseni</name>
    <name type="common">Perkinsus atlanticus</name>
    <dbReference type="NCBI Taxonomy" id="32597"/>
    <lineage>
        <taxon>Eukaryota</taxon>
        <taxon>Sar</taxon>
        <taxon>Alveolata</taxon>
        <taxon>Perkinsozoa</taxon>
        <taxon>Perkinsea</taxon>
        <taxon>Perkinsida</taxon>
        <taxon>Perkinsidae</taxon>
        <taxon>Perkinsus</taxon>
    </lineage>
</organism>
<dbReference type="GO" id="GO:0008270">
    <property type="term" value="F:zinc ion binding"/>
    <property type="evidence" value="ECO:0007669"/>
    <property type="project" value="UniProtKB-KW"/>
</dbReference>
<dbReference type="SMART" id="SM00356">
    <property type="entry name" value="ZnF_C3H1"/>
    <property type="match status" value="2"/>
</dbReference>
<dbReference type="InterPro" id="IPR036855">
    <property type="entry name" value="Znf_CCCH_sf"/>
</dbReference>
<dbReference type="AlphaFoldDB" id="A0A7J6PBI9"/>
<dbReference type="Proteomes" id="UP000541610">
    <property type="component" value="Unassembled WGS sequence"/>
</dbReference>
<comment type="caution">
    <text evidence="8">The sequence shown here is derived from an EMBL/GenBank/DDBJ whole genome shotgun (WGS) entry which is preliminary data.</text>
</comment>
<dbReference type="InterPro" id="IPR045877">
    <property type="entry name" value="ZFP36-like"/>
</dbReference>
<evidence type="ECO:0000313" key="9">
    <source>
        <dbReference type="Proteomes" id="UP000541610"/>
    </source>
</evidence>
<dbReference type="PROSITE" id="PS50103">
    <property type="entry name" value="ZF_C3H1"/>
    <property type="match status" value="1"/>
</dbReference>
<feature type="domain" description="C3H1-type" evidence="7">
    <location>
        <begin position="78"/>
        <end position="105"/>
    </location>
</feature>
<evidence type="ECO:0000256" key="6">
    <source>
        <dbReference type="SAM" id="MobiDB-lite"/>
    </source>
</evidence>
<feature type="region of interest" description="Disordered" evidence="6">
    <location>
        <begin position="1"/>
        <end position="45"/>
    </location>
</feature>
<name>A0A7J6PBI9_PEROL</name>
<evidence type="ECO:0000256" key="5">
    <source>
        <dbReference type="PROSITE-ProRule" id="PRU00723"/>
    </source>
</evidence>
<dbReference type="Pfam" id="PF18044">
    <property type="entry name" value="zf-CCCH_4"/>
    <property type="match status" value="1"/>
</dbReference>
<dbReference type="SUPFAM" id="SSF90229">
    <property type="entry name" value="CCCH zinc finger"/>
    <property type="match status" value="1"/>
</dbReference>
<evidence type="ECO:0000256" key="3">
    <source>
        <dbReference type="ARBA" id="ARBA00022771"/>
    </source>
</evidence>
<feature type="compositionally biased region" description="Basic residues" evidence="6">
    <location>
        <begin position="1"/>
        <end position="11"/>
    </location>
</feature>
<keyword evidence="3 5" id="KW-0863">Zinc-finger</keyword>
<dbReference type="EMBL" id="JABANP010000044">
    <property type="protein sequence ID" value="KAF4693509.1"/>
    <property type="molecule type" value="Genomic_DNA"/>
</dbReference>
<dbReference type="InterPro" id="IPR041367">
    <property type="entry name" value="Znf-CCCH_4"/>
</dbReference>
<reference evidence="8 9" key="1">
    <citation type="submission" date="2020-04" db="EMBL/GenBank/DDBJ databases">
        <title>Perkinsus olseni comparative genomics.</title>
        <authorList>
            <person name="Bogema D.R."/>
        </authorList>
    </citation>
    <scope>NUCLEOTIDE SEQUENCE [LARGE SCALE GENOMIC DNA]</scope>
    <source>
        <strain evidence="8">00978-12</strain>
    </source>
</reference>
<dbReference type="Gene3D" id="3.30.1370.210">
    <property type="match status" value="1"/>
</dbReference>
<evidence type="ECO:0000256" key="1">
    <source>
        <dbReference type="ARBA" id="ARBA00022723"/>
    </source>
</evidence>
<proteinExistence type="predicted"/>
<dbReference type="PANTHER" id="PTHR12547:SF18">
    <property type="entry name" value="PROTEIN TIS11"/>
    <property type="match status" value="1"/>
</dbReference>
<feature type="zinc finger region" description="C3H1-type" evidence="5">
    <location>
        <begin position="78"/>
        <end position="105"/>
    </location>
</feature>
<dbReference type="GO" id="GO:0003729">
    <property type="term" value="F:mRNA binding"/>
    <property type="evidence" value="ECO:0007669"/>
    <property type="project" value="InterPro"/>
</dbReference>
<keyword evidence="1 5" id="KW-0479">Metal-binding</keyword>
<evidence type="ECO:0000256" key="2">
    <source>
        <dbReference type="ARBA" id="ARBA00022737"/>
    </source>
</evidence>
<dbReference type="PANTHER" id="PTHR12547">
    <property type="entry name" value="CCCH ZINC FINGER/TIS11-RELATED"/>
    <property type="match status" value="1"/>
</dbReference>
<evidence type="ECO:0000259" key="7">
    <source>
        <dbReference type="PROSITE" id="PS50103"/>
    </source>
</evidence>